<proteinExistence type="predicted"/>
<evidence type="ECO:0000256" key="1">
    <source>
        <dbReference type="SAM" id="MobiDB-lite"/>
    </source>
</evidence>
<feature type="region of interest" description="Disordered" evidence="1">
    <location>
        <begin position="1"/>
        <end position="35"/>
    </location>
</feature>
<accession>A0A7J8XXE0</accession>
<gene>
    <name evidence="2" type="ORF">Goari_009565</name>
</gene>
<organism evidence="2 3">
    <name type="scientific">Gossypium aridum</name>
    <name type="common">American cotton</name>
    <name type="synonym">Erioxylum aridum</name>
    <dbReference type="NCBI Taxonomy" id="34290"/>
    <lineage>
        <taxon>Eukaryota</taxon>
        <taxon>Viridiplantae</taxon>
        <taxon>Streptophyta</taxon>
        <taxon>Embryophyta</taxon>
        <taxon>Tracheophyta</taxon>
        <taxon>Spermatophyta</taxon>
        <taxon>Magnoliopsida</taxon>
        <taxon>eudicotyledons</taxon>
        <taxon>Gunneridae</taxon>
        <taxon>Pentapetalae</taxon>
        <taxon>rosids</taxon>
        <taxon>malvids</taxon>
        <taxon>Malvales</taxon>
        <taxon>Malvaceae</taxon>
        <taxon>Malvoideae</taxon>
        <taxon>Gossypium</taxon>
    </lineage>
</organism>
<evidence type="ECO:0000313" key="3">
    <source>
        <dbReference type="Proteomes" id="UP000593577"/>
    </source>
</evidence>
<feature type="non-terminal residue" evidence="2">
    <location>
        <position position="1"/>
    </location>
</feature>
<comment type="caution">
    <text evidence="2">The sequence shown here is derived from an EMBL/GenBank/DDBJ whole genome shotgun (WGS) entry which is preliminary data.</text>
</comment>
<feature type="compositionally biased region" description="Basic and acidic residues" evidence="1">
    <location>
        <begin position="1"/>
        <end position="29"/>
    </location>
</feature>
<keyword evidence="3" id="KW-1185">Reference proteome</keyword>
<evidence type="ECO:0000313" key="2">
    <source>
        <dbReference type="EMBL" id="MBA0691966.1"/>
    </source>
</evidence>
<name>A0A7J8XXE0_GOSAI</name>
<dbReference type="Proteomes" id="UP000593577">
    <property type="component" value="Unassembled WGS sequence"/>
</dbReference>
<protein>
    <submittedName>
        <fullName evidence="2">Uncharacterized protein</fullName>
    </submittedName>
</protein>
<sequence>MVMRKVDSPTLELRAEKVGESRGEDDGLKTRPRGQGWMVPSVRGDNWSLRDRLNGKRWRFSCECLQLGLVLPHVLIAWNENEPLAERCESCNLGGSIGRYSWEGIVEGYRGKGTYGREYMGGYRVSIFE</sequence>
<dbReference type="EMBL" id="JABFAA010000009">
    <property type="protein sequence ID" value="MBA0691966.1"/>
    <property type="molecule type" value="Genomic_DNA"/>
</dbReference>
<reference evidence="2 3" key="1">
    <citation type="journal article" date="2019" name="Genome Biol. Evol.">
        <title>Insights into the evolution of the New World diploid cottons (Gossypium, subgenus Houzingenia) based on genome sequencing.</title>
        <authorList>
            <person name="Grover C.E."/>
            <person name="Arick M.A. 2nd"/>
            <person name="Thrash A."/>
            <person name="Conover J.L."/>
            <person name="Sanders W.S."/>
            <person name="Peterson D.G."/>
            <person name="Frelichowski J.E."/>
            <person name="Scheffler J.A."/>
            <person name="Scheffler B.E."/>
            <person name="Wendel J.F."/>
        </authorList>
    </citation>
    <scope>NUCLEOTIDE SEQUENCE [LARGE SCALE GENOMIC DNA]</scope>
    <source>
        <strain evidence="2">185</strain>
        <tissue evidence="2">Leaf</tissue>
    </source>
</reference>
<dbReference type="AlphaFoldDB" id="A0A7J8XXE0"/>